<evidence type="ECO:0000313" key="5">
    <source>
        <dbReference type="EMBL" id="GLJ61325.1"/>
    </source>
</evidence>
<comment type="similarity">
    <text evidence="1">Belongs to the bacterial solute-binding protein ModA family.</text>
</comment>
<dbReference type="InterPro" id="IPR050682">
    <property type="entry name" value="ModA/WtpA"/>
</dbReference>
<keyword evidence="4" id="KW-0500">Molybdenum</keyword>
<feature type="binding site" evidence="4">
    <location>
        <position position="6"/>
    </location>
    <ligand>
        <name>molybdate</name>
        <dbReference type="ChEBI" id="CHEBI:36264"/>
    </ligand>
</feature>
<evidence type="ECO:0000256" key="3">
    <source>
        <dbReference type="ARBA" id="ARBA00022729"/>
    </source>
</evidence>
<reference evidence="5" key="2">
    <citation type="submission" date="2023-01" db="EMBL/GenBank/DDBJ databases">
        <authorList>
            <person name="Sun Q."/>
            <person name="Evtushenko L."/>
        </authorList>
    </citation>
    <scope>NUCLEOTIDE SEQUENCE</scope>
    <source>
        <strain evidence="5">VKM Ac-1020</strain>
    </source>
</reference>
<dbReference type="PANTHER" id="PTHR30632">
    <property type="entry name" value="MOLYBDATE-BINDING PERIPLASMIC PROTEIN"/>
    <property type="match status" value="1"/>
</dbReference>
<dbReference type="PANTHER" id="PTHR30632:SF0">
    <property type="entry name" value="SULFATE-BINDING PROTEIN"/>
    <property type="match status" value="1"/>
</dbReference>
<dbReference type="EMBL" id="BSEJ01000005">
    <property type="protein sequence ID" value="GLJ61325.1"/>
    <property type="molecule type" value="Genomic_DNA"/>
</dbReference>
<dbReference type="Pfam" id="PF13531">
    <property type="entry name" value="SBP_bac_11"/>
    <property type="match status" value="1"/>
</dbReference>
<dbReference type="InterPro" id="IPR005950">
    <property type="entry name" value="ModA"/>
</dbReference>
<comment type="caution">
    <text evidence="5">The sequence shown here is derived from an EMBL/GenBank/DDBJ whole genome shotgun (WGS) entry which is preliminary data.</text>
</comment>
<dbReference type="GO" id="GO:0030973">
    <property type="term" value="F:molybdate ion binding"/>
    <property type="evidence" value="ECO:0007669"/>
    <property type="project" value="TreeGrafter"/>
</dbReference>
<dbReference type="NCBIfam" id="TIGR01256">
    <property type="entry name" value="modA"/>
    <property type="match status" value="1"/>
</dbReference>
<keyword evidence="6" id="KW-1185">Reference proteome</keyword>
<organism evidence="5 6">
    <name type="scientific">Microbacterium barkeri</name>
    <dbReference type="NCBI Taxonomy" id="33917"/>
    <lineage>
        <taxon>Bacteria</taxon>
        <taxon>Bacillati</taxon>
        <taxon>Actinomycetota</taxon>
        <taxon>Actinomycetes</taxon>
        <taxon>Micrococcales</taxon>
        <taxon>Microbacteriaceae</taxon>
        <taxon>Microbacterium</taxon>
    </lineage>
</organism>
<keyword evidence="3" id="KW-0732">Signal</keyword>
<dbReference type="AlphaFoldDB" id="A0A9W6H330"/>
<reference evidence="5" key="1">
    <citation type="journal article" date="2014" name="Int. J. Syst. Evol. Microbiol.">
        <title>Complete genome sequence of Corynebacterium casei LMG S-19264T (=DSM 44701T), isolated from a smear-ripened cheese.</title>
        <authorList>
            <consortium name="US DOE Joint Genome Institute (JGI-PGF)"/>
            <person name="Walter F."/>
            <person name="Albersmeier A."/>
            <person name="Kalinowski J."/>
            <person name="Ruckert C."/>
        </authorList>
    </citation>
    <scope>NUCLEOTIDE SEQUENCE</scope>
    <source>
        <strain evidence="5">VKM Ac-1020</strain>
    </source>
</reference>
<evidence type="ECO:0000313" key="6">
    <source>
        <dbReference type="Proteomes" id="UP001142462"/>
    </source>
</evidence>
<evidence type="ECO:0000256" key="1">
    <source>
        <dbReference type="ARBA" id="ARBA00009175"/>
    </source>
</evidence>
<evidence type="ECO:0000256" key="4">
    <source>
        <dbReference type="PIRSR" id="PIRSR004846-1"/>
    </source>
</evidence>
<dbReference type="Gene3D" id="3.40.190.10">
    <property type="entry name" value="Periplasmic binding protein-like II"/>
    <property type="match status" value="2"/>
</dbReference>
<dbReference type="GO" id="GO:0015689">
    <property type="term" value="P:molybdate ion transport"/>
    <property type="evidence" value="ECO:0007669"/>
    <property type="project" value="InterPro"/>
</dbReference>
<protein>
    <submittedName>
        <fullName evidence="5">Molybdate-binding protein</fullName>
    </submittedName>
</protein>
<accession>A0A9W6H330</accession>
<dbReference type="PIRSF" id="PIRSF004846">
    <property type="entry name" value="ModA"/>
    <property type="match status" value="1"/>
</dbReference>
<evidence type="ECO:0000256" key="2">
    <source>
        <dbReference type="ARBA" id="ARBA00022723"/>
    </source>
</evidence>
<feature type="binding site" evidence="4">
    <location>
        <position position="135"/>
    </location>
    <ligand>
        <name>molybdate</name>
        <dbReference type="ChEBI" id="CHEBI:36264"/>
    </ligand>
</feature>
<dbReference type="GO" id="GO:0046872">
    <property type="term" value="F:metal ion binding"/>
    <property type="evidence" value="ECO:0007669"/>
    <property type="project" value="UniProtKB-KW"/>
</dbReference>
<proteinExistence type="inferred from homology"/>
<dbReference type="SUPFAM" id="SSF53850">
    <property type="entry name" value="Periplasmic binding protein-like II"/>
    <property type="match status" value="1"/>
</dbReference>
<dbReference type="Proteomes" id="UP001142462">
    <property type="component" value="Unassembled WGS sequence"/>
</dbReference>
<feature type="binding site" evidence="4">
    <location>
        <position position="153"/>
    </location>
    <ligand>
        <name>molybdate</name>
        <dbReference type="ChEBI" id="CHEBI:36264"/>
    </ligand>
</feature>
<keyword evidence="2 4" id="KW-0479">Metal-binding</keyword>
<gene>
    <name evidence="5" type="primary">modA</name>
    <name evidence="5" type="ORF">GCM10017576_14540</name>
</gene>
<name>A0A9W6H330_9MICO</name>
<sequence length="218" mass="21919">MFAAASLTEVFTEIAAAFEEAHPGVSVSLSFDGSAGLATQIAEGAPAAVFASADTATMESVAQHAADEPAVFARNALEIAVPAGNPADIRGFADLARDDVVVVVCALAVPCGRATAEVERALDVAVDPASEENAVTDVLGKVTSGEADAGVVYATDVRRAGDAVEGVPVDAPDAAVNDYPIAALDGAPDPALARAFVDFVLDDPAQRVLADAGFLPAD</sequence>
<feature type="binding site" evidence="4">
    <location>
        <position position="34"/>
    </location>
    <ligand>
        <name>molybdate</name>
        <dbReference type="ChEBI" id="CHEBI:36264"/>
    </ligand>
</feature>